<name>A0A9Q8ZHN5_CURCL</name>
<gene>
    <name evidence="4" type="ORF">yc1106_08938</name>
</gene>
<dbReference type="InterPro" id="IPR008922">
    <property type="entry name" value="Di-copper_centre_dom_sf"/>
</dbReference>
<dbReference type="EMBL" id="CP089280">
    <property type="protein sequence ID" value="USP81664.1"/>
    <property type="molecule type" value="Genomic_DNA"/>
</dbReference>
<evidence type="ECO:0000256" key="1">
    <source>
        <dbReference type="ARBA" id="ARBA00022723"/>
    </source>
</evidence>
<dbReference type="Gene3D" id="1.10.1280.10">
    <property type="entry name" value="Di-copper center containing domain from catechol oxidase"/>
    <property type="match status" value="1"/>
</dbReference>
<dbReference type="GO" id="GO:0046872">
    <property type="term" value="F:metal ion binding"/>
    <property type="evidence" value="ECO:0007669"/>
    <property type="project" value="UniProtKB-KW"/>
</dbReference>
<dbReference type="PROSITE" id="PS00497">
    <property type="entry name" value="TYROSINASE_1"/>
    <property type="match status" value="1"/>
</dbReference>
<keyword evidence="5" id="KW-1185">Reference proteome</keyword>
<dbReference type="AlphaFoldDB" id="A0A9Q8ZHN5"/>
<proteinExistence type="predicted"/>
<dbReference type="VEuPathDB" id="FungiDB:yc1106_08938"/>
<dbReference type="PANTHER" id="PTHR11474:SF116">
    <property type="entry name" value="TYROSINASE"/>
    <property type="match status" value="1"/>
</dbReference>
<dbReference type="InterPro" id="IPR050316">
    <property type="entry name" value="Tyrosinase/Hemocyanin"/>
</dbReference>
<sequence>MRTGLISLAVVASAAALPSPPTVNGLVNGVSSALTTVFDEVCQALPLEAFNTKYHHTPIPLEDAKVKLSNYRMATPPQADPAPSYQPYKAAAYQSGAKCANVRTRVEWDRMADSDKQKYVDGIKCLLNRAPSGQFPNAKNRYEDLVALHQKLTPNVHGNDKFLLWHRVFVALFERLMRNECGFDGPLAWFDETRYAGHFSQSSIFSSRWLGGIALGGQCVRDGQLANLVLNVGPGDGNTVHCLARNGDGSLTANCNQEYVDLCGRYSDYSGLRGCIELGYHAYGHNGVGAVMSDVQTSVGDAFFWLHHAFVDRTYRLWTNKNTQWLNQINGVDVSGNALTLDTTLNTYGMMPDVRVRDILDTTGTTLCYKYDY</sequence>
<evidence type="ECO:0000313" key="5">
    <source>
        <dbReference type="Proteomes" id="UP001056012"/>
    </source>
</evidence>
<dbReference type="Pfam" id="PF00264">
    <property type="entry name" value="Tyrosinase"/>
    <property type="match status" value="1"/>
</dbReference>
<feature type="domain" description="Tyrosinase copper-binding" evidence="3">
    <location>
        <begin position="157"/>
        <end position="174"/>
    </location>
</feature>
<accession>A0A9Q8ZHN5</accession>
<reference evidence="4" key="1">
    <citation type="submission" date="2021-12" db="EMBL/GenBank/DDBJ databases">
        <title>Curvularia clavata genome.</title>
        <authorList>
            <person name="Cao Y."/>
        </authorList>
    </citation>
    <scope>NUCLEOTIDE SEQUENCE</scope>
    <source>
        <strain evidence="4">Yc1106</strain>
    </source>
</reference>
<keyword evidence="2" id="KW-0732">Signal</keyword>
<dbReference type="SUPFAM" id="SSF48056">
    <property type="entry name" value="Di-copper centre-containing domain"/>
    <property type="match status" value="1"/>
</dbReference>
<dbReference type="Proteomes" id="UP001056012">
    <property type="component" value="Chromosome 7"/>
</dbReference>
<evidence type="ECO:0000259" key="3">
    <source>
        <dbReference type="PROSITE" id="PS00497"/>
    </source>
</evidence>
<dbReference type="PANTHER" id="PTHR11474">
    <property type="entry name" value="TYROSINASE FAMILY MEMBER"/>
    <property type="match status" value="1"/>
</dbReference>
<dbReference type="PRINTS" id="PR00092">
    <property type="entry name" value="TYROSINASE"/>
</dbReference>
<feature type="chain" id="PRO_5040253392" description="Tyrosinase copper-binding domain-containing protein" evidence="2">
    <location>
        <begin position="17"/>
        <end position="373"/>
    </location>
</feature>
<dbReference type="OrthoDB" id="6132182at2759"/>
<keyword evidence="1" id="KW-0479">Metal-binding</keyword>
<evidence type="ECO:0000256" key="2">
    <source>
        <dbReference type="SAM" id="SignalP"/>
    </source>
</evidence>
<organism evidence="4 5">
    <name type="scientific">Curvularia clavata</name>
    <dbReference type="NCBI Taxonomy" id="95742"/>
    <lineage>
        <taxon>Eukaryota</taxon>
        <taxon>Fungi</taxon>
        <taxon>Dikarya</taxon>
        <taxon>Ascomycota</taxon>
        <taxon>Pezizomycotina</taxon>
        <taxon>Dothideomycetes</taxon>
        <taxon>Pleosporomycetidae</taxon>
        <taxon>Pleosporales</taxon>
        <taxon>Pleosporineae</taxon>
        <taxon>Pleosporaceae</taxon>
        <taxon>Curvularia</taxon>
    </lineage>
</organism>
<dbReference type="InterPro" id="IPR002227">
    <property type="entry name" value="Tyrosinase_Cu-bd"/>
</dbReference>
<evidence type="ECO:0000313" key="4">
    <source>
        <dbReference type="EMBL" id="USP81664.1"/>
    </source>
</evidence>
<dbReference type="GO" id="GO:0016491">
    <property type="term" value="F:oxidoreductase activity"/>
    <property type="evidence" value="ECO:0007669"/>
    <property type="project" value="InterPro"/>
</dbReference>
<protein>
    <recommendedName>
        <fullName evidence="3">Tyrosinase copper-binding domain-containing protein</fullName>
    </recommendedName>
</protein>
<feature type="signal peptide" evidence="2">
    <location>
        <begin position="1"/>
        <end position="16"/>
    </location>
</feature>